<dbReference type="AlphaFoldDB" id="A0A257LTJ7"/>
<keyword evidence="7 9" id="KW-0413">Isomerase</keyword>
<dbReference type="EC" id="5.3.1.28" evidence="9"/>
<feature type="binding site" evidence="9">
    <location>
        <position position="59"/>
    </location>
    <ligand>
        <name>Zn(2+)</name>
        <dbReference type="ChEBI" id="CHEBI:29105"/>
    </ligand>
</feature>
<feature type="binding site" evidence="9">
    <location>
        <begin position="118"/>
        <end position="120"/>
    </location>
    <ligand>
        <name>substrate</name>
    </ligand>
</feature>
<feature type="binding site" evidence="9">
    <location>
        <begin position="92"/>
        <end position="93"/>
    </location>
    <ligand>
        <name>substrate</name>
    </ligand>
</feature>
<evidence type="ECO:0000256" key="7">
    <source>
        <dbReference type="ARBA" id="ARBA00023235"/>
    </source>
</evidence>
<name>A0A257LTJ7_UNCW3</name>
<evidence type="ECO:0000313" key="11">
    <source>
        <dbReference type="EMBL" id="OYV02998.1"/>
    </source>
</evidence>
<feature type="binding site" evidence="9">
    <location>
        <position position="63"/>
    </location>
    <ligand>
        <name>substrate</name>
    </ligand>
</feature>
<feature type="binding site" evidence="9">
    <location>
        <position position="63"/>
    </location>
    <ligand>
        <name>Zn(2+)</name>
        <dbReference type="ChEBI" id="CHEBI:29105"/>
    </ligand>
</feature>
<comment type="function">
    <text evidence="9">Catalyzes the isomerization of sedoheptulose 7-phosphate in D-glycero-D-manno-heptose 7-phosphate.</text>
</comment>
<dbReference type="GO" id="GO:0008968">
    <property type="term" value="F:D-sedoheptulose 7-phosphate isomerase activity"/>
    <property type="evidence" value="ECO:0007669"/>
    <property type="project" value="UniProtKB-UniRule"/>
</dbReference>
<feature type="domain" description="SIS" evidence="10">
    <location>
        <begin position="35"/>
        <end position="193"/>
    </location>
</feature>
<feature type="binding site" evidence="9">
    <location>
        <position position="170"/>
    </location>
    <ligand>
        <name>substrate</name>
    </ligand>
</feature>
<dbReference type="CDD" id="cd05006">
    <property type="entry name" value="SIS_GmhA"/>
    <property type="match status" value="1"/>
</dbReference>
<comment type="catalytic activity">
    <reaction evidence="1 9">
        <text>2 D-sedoheptulose 7-phosphate = D-glycero-alpha-D-manno-heptose 7-phosphate + D-glycero-beta-D-manno-heptose 7-phosphate</text>
        <dbReference type="Rhea" id="RHEA:27489"/>
        <dbReference type="ChEBI" id="CHEBI:57483"/>
        <dbReference type="ChEBI" id="CHEBI:60203"/>
        <dbReference type="ChEBI" id="CHEBI:60204"/>
        <dbReference type="EC" id="5.3.1.28"/>
    </reaction>
</comment>
<dbReference type="Proteomes" id="UP000216312">
    <property type="component" value="Unassembled WGS sequence"/>
</dbReference>
<comment type="subcellular location">
    <subcellularLocation>
        <location evidence="2 9">Cytoplasm</location>
    </subcellularLocation>
</comment>
<dbReference type="GO" id="GO:0008270">
    <property type="term" value="F:zinc ion binding"/>
    <property type="evidence" value="ECO:0007669"/>
    <property type="project" value="UniProtKB-UniRule"/>
</dbReference>
<protein>
    <recommendedName>
        <fullName evidence="9">Phosphoheptose isomerase</fullName>
        <ecNumber evidence="9">5.3.1.28</ecNumber>
    </recommendedName>
    <alternativeName>
        <fullName evidence="9">Sedoheptulose 7-phosphate isomerase</fullName>
    </alternativeName>
</protein>
<keyword evidence="6 9" id="KW-0862">Zinc</keyword>
<dbReference type="UniPathway" id="UPA00041">
    <property type="reaction ID" value="UER00436"/>
</dbReference>
<comment type="caution">
    <text evidence="11">The sequence shown here is derived from an EMBL/GenBank/DDBJ whole genome shotgun (WGS) entry which is preliminary data.</text>
</comment>
<dbReference type="InterPro" id="IPR001347">
    <property type="entry name" value="SIS_dom"/>
</dbReference>
<dbReference type="Pfam" id="PF13580">
    <property type="entry name" value="SIS_2"/>
    <property type="match status" value="1"/>
</dbReference>
<evidence type="ECO:0000256" key="3">
    <source>
        <dbReference type="ARBA" id="ARBA00009894"/>
    </source>
</evidence>
<evidence type="ECO:0000256" key="4">
    <source>
        <dbReference type="ARBA" id="ARBA00022490"/>
    </source>
</evidence>
<dbReference type="PANTHER" id="PTHR30390">
    <property type="entry name" value="SEDOHEPTULOSE 7-PHOSPHATE ISOMERASE / DNAA INITIATOR-ASSOCIATING FACTOR FOR REPLICATION INITIATION"/>
    <property type="match status" value="1"/>
</dbReference>
<evidence type="ECO:0000256" key="8">
    <source>
        <dbReference type="ARBA" id="ARBA00023277"/>
    </source>
</evidence>
<comment type="cofactor">
    <cofactor evidence="9">
        <name>Zn(2+)</name>
        <dbReference type="ChEBI" id="CHEBI:29105"/>
    </cofactor>
    <text evidence="9">Binds 1 zinc ion per subunit.</text>
</comment>
<reference evidence="12" key="1">
    <citation type="submission" date="2017-07" db="EMBL/GenBank/DDBJ databases">
        <title>Novel pathways for hydrocarbon cycling and metabolic interdependencies in hydrothermal sediment communities.</title>
        <authorList>
            <person name="Dombrowski N."/>
            <person name="Seitz K."/>
            <person name="Teske A."/>
            <person name="Baker B."/>
        </authorList>
    </citation>
    <scope>NUCLEOTIDE SEQUENCE [LARGE SCALE GENOMIC DNA]</scope>
</reference>
<evidence type="ECO:0000259" key="10">
    <source>
        <dbReference type="PROSITE" id="PS51464"/>
    </source>
</evidence>
<sequence>MWHKYLKEYFEASRNLQLEFIRENIELLQRVIDMTIATIENGNKILVAGNGGSAADAQHFVAELVGRFMKDRRGLPAVALTTNTSTLTALANDYGYERVFAHQVESLGKEGDLLYLISTSGNSPNLLEAAQVARKMGIKTAALLGKGGGKLKQLVDIALIVPSNCTPHIQECHVVIYHSIAGAVERYFFGDDN</sequence>
<keyword evidence="8 9" id="KW-0119">Carbohydrate metabolism</keyword>
<accession>A0A257LTJ7</accession>
<evidence type="ECO:0000256" key="2">
    <source>
        <dbReference type="ARBA" id="ARBA00004496"/>
    </source>
</evidence>
<evidence type="ECO:0000256" key="5">
    <source>
        <dbReference type="ARBA" id="ARBA00022723"/>
    </source>
</evidence>
<organism evidence="11 12">
    <name type="scientific">candidate division WOR-3 bacterium 4484_18</name>
    <dbReference type="NCBI Taxonomy" id="2020626"/>
    <lineage>
        <taxon>Bacteria</taxon>
        <taxon>Bacteria division WOR-3</taxon>
    </lineage>
</organism>
<dbReference type="PANTHER" id="PTHR30390:SF6">
    <property type="entry name" value="DNAA INITIATOR-ASSOCIATING PROTEIN DIAA"/>
    <property type="match status" value="1"/>
</dbReference>
<evidence type="ECO:0000313" key="12">
    <source>
        <dbReference type="Proteomes" id="UP000216312"/>
    </source>
</evidence>
<evidence type="ECO:0000256" key="1">
    <source>
        <dbReference type="ARBA" id="ARBA00000348"/>
    </source>
</evidence>
<feature type="binding site" evidence="9">
    <location>
        <position position="178"/>
    </location>
    <ligand>
        <name>Zn(2+)</name>
        <dbReference type="ChEBI" id="CHEBI:29105"/>
    </ligand>
</feature>
<comment type="miscellaneous">
    <text evidence="9">The reaction produces a racemic mixture of D-glycero-alpha-D-manno-heptose 7-phosphate and D-glycero-beta-D-manno-heptose 7-phosphate.</text>
</comment>
<comment type="similarity">
    <text evidence="3 9">Belongs to the SIS family. GmhA subfamily.</text>
</comment>
<dbReference type="HAMAP" id="MF_00067">
    <property type="entry name" value="GmhA"/>
    <property type="match status" value="1"/>
</dbReference>
<dbReference type="InterPro" id="IPR004515">
    <property type="entry name" value="Phosphoheptose_Isoase"/>
</dbReference>
<feature type="binding site" evidence="9">
    <location>
        <begin position="50"/>
        <end position="52"/>
    </location>
    <ligand>
        <name>substrate</name>
    </ligand>
</feature>
<dbReference type="InterPro" id="IPR050099">
    <property type="entry name" value="SIS_GmhA/DiaA_subfam"/>
</dbReference>
<evidence type="ECO:0000256" key="6">
    <source>
        <dbReference type="ARBA" id="ARBA00022833"/>
    </source>
</evidence>
<dbReference type="EMBL" id="NMUJ01000029">
    <property type="protein sequence ID" value="OYV02998.1"/>
    <property type="molecule type" value="Genomic_DNA"/>
</dbReference>
<dbReference type="InterPro" id="IPR046348">
    <property type="entry name" value="SIS_dom_sf"/>
</dbReference>
<dbReference type="PROSITE" id="PS51464">
    <property type="entry name" value="SIS"/>
    <property type="match status" value="1"/>
</dbReference>
<keyword evidence="4 9" id="KW-0963">Cytoplasm</keyword>
<dbReference type="SUPFAM" id="SSF53697">
    <property type="entry name" value="SIS domain"/>
    <property type="match status" value="1"/>
</dbReference>
<dbReference type="InterPro" id="IPR035461">
    <property type="entry name" value="GmhA/DiaA"/>
</dbReference>
<dbReference type="Gene3D" id="3.40.50.10490">
    <property type="entry name" value="Glucose-6-phosphate isomerase like protein, domain 1"/>
    <property type="match status" value="1"/>
</dbReference>
<dbReference type="GO" id="GO:0097367">
    <property type="term" value="F:carbohydrate derivative binding"/>
    <property type="evidence" value="ECO:0007669"/>
    <property type="project" value="InterPro"/>
</dbReference>
<proteinExistence type="inferred from homology"/>
<dbReference type="GO" id="GO:2001061">
    <property type="term" value="P:D-glycero-D-manno-heptose 7-phosphate biosynthetic process"/>
    <property type="evidence" value="ECO:0007669"/>
    <property type="project" value="UniProtKB-UniPathway"/>
</dbReference>
<dbReference type="GO" id="GO:0005975">
    <property type="term" value="P:carbohydrate metabolic process"/>
    <property type="evidence" value="ECO:0007669"/>
    <property type="project" value="UniProtKB-UniRule"/>
</dbReference>
<keyword evidence="5 9" id="KW-0479">Metal-binding</keyword>
<gene>
    <name evidence="9" type="primary">gmhA</name>
    <name evidence="11" type="ORF">CGW93_02930</name>
</gene>
<feature type="binding site" evidence="9">
    <location>
        <position position="170"/>
    </location>
    <ligand>
        <name>Zn(2+)</name>
        <dbReference type="ChEBI" id="CHEBI:29105"/>
    </ligand>
</feature>
<dbReference type="GO" id="GO:0005737">
    <property type="term" value="C:cytoplasm"/>
    <property type="evidence" value="ECO:0007669"/>
    <property type="project" value="UniProtKB-SubCell"/>
</dbReference>
<feature type="binding site" evidence="9">
    <location>
        <position position="123"/>
    </location>
    <ligand>
        <name>substrate</name>
    </ligand>
</feature>
<evidence type="ECO:0000256" key="9">
    <source>
        <dbReference type="HAMAP-Rule" id="MF_00067"/>
    </source>
</evidence>
<comment type="pathway">
    <text evidence="9">Carbohydrate biosynthesis; D-glycero-D-manno-heptose 7-phosphate biosynthesis; D-glycero-alpha-D-manno-heptose 7-phosphate and D-glycero-beta-D-manno-heptose 7-phosphate from sedoheptulose 7-phosphate: step 1/1.</text>
</comment>